<dbReference type="AlphaFoldDB" id="A0AAU8ZLN9"/>
<proteinExistence type="predicted"/>
<keyword evidence="1" id="KW-0175">Coiled coil</keyword>
<dbReference type="Proteomes" id="UP000244682">
    <property type="component" value="Chromosome"/>
</dbReference>
<gene>
    <name evidence="2" type="ORF">AM380_08695</name>
</gene>
<protein>
    <submittedName>
        <fullName evidence="2">Uncharacterized protein</fullName>
    </submittedName>
</protein>
<dbReference type="RefSeq" id="WP_108656058.1">
    <property type="nucleotide sequence ID" value="NZ_CP028956.1"/>
</dbReference>
<name>A0AAU8ZLN9_MORMO</name>
<dbReference type="EMBL" id="CP028956">
    <property type="protein sequence ID" value="AWC93700.1"/>
    <property type="molecule type" value="Genomic_DNA"/>
</dbReference>
<organism evidence="2 3">
    <name type="scientific">Morganella morganii</name>
    <name type="common">Proteus morganii</name>
    <dbReference type="NCBI Taxonomy" id="582"/>
    <lineage>
        <taxon>Bacteria</taxon>
        <taxon>Pseudomonadati</taxon>
        <taxon>Pseudomonadota</taxon>
        <taxon>Gammaproteobacteria</taxon>
        <taxon>Enterobacterales</taxon>
        <taxon>Morganellaceae</taxon>
        <taxon>Morganella</taxon>
    </lineage>
</organism>
<evidence type="ECO:0000313" key="2">
    <source>
        <dbReference type="EMBL" id="AWC93700.1"/>
    </source>
</evidence>
<evidence type="ECO:0000313" key="3">
    <source>
        <dbReference type="Proteomes" id="UP000244682"/>
    </source>
</evidence>
<accession>A0AAU8ZLN9</accession>
<feature type="coiled-coil region" evidence="1">
    <location>
        <begin position="88"/>
        <end position="122"/>
    </location>
</feature>
<evidence type="ECO:0000256" key="1">
    <source>
        <dbReference type="SAM" id="Coils"/>
    </source>
</evidence>
<reference evidence="2 3" key="1">
    <citation type="submission" date="2018-04" db="EMBL/GenBank/DDBJ databases">
        <title>Whole genome sequencing of Morganella morganii AR_0133.</title>
        <authorList>
            <person name="Conlan S."/>
            <person name="Thomas P.J."/>
            <person name="Mullikin J."/>
            <person name="Frank K.M."/>
            <person name="Segre J.A."/>
        </authorList>
    </citation>
    <scope>NUCLEOTIDE SEQUENCE [LARGE SCALE GENOMIC DNA]</scope>
    <source>
        <strain evidence="2 3">AR_0133</strain>
    </source>
</reference>
<sequence>MNITIAGNVSPSVYIPEDGTVSKEKTVLPEEKINPEMVSVVTGNINHQQDTVAEKAASGDFRPLLQDVIPSLLSDYDNKRMGAILTLCNVLMQDAVKQQERRNSLEEQVVAQAKQLKELKYEEADYQVAAAVTGAIVSVAVAVAGAAISIKGINPANPGVMTAKGYMGQATSGLSQTIGQLFSQPIQSMGTRLQGDGEVVRGNKEVLLSAMSAHNKVSDDQKAFQKKLLDMLFREFDNRKATAENLINNMKV</sequence>